<dbReference type="GO" id="GO:0008360">
    <property type="term" value="P:regulation of cell shape"/>
    <property type="evidence" value="ECO:0007669"/>
    <property type="project" value="UniProtKB-KW"/>
</dbReference>
<evidence type="ECO:0000256" key="3">
    <source>
        <dbReference type="ARBA" id="ARBA00012211"/>
    </source>
</evidence>
<dbReference type="InterPro" id="IPR005758">
    <property type="entry name" value="UDP-N-AcMur_Ala_ligase_MurC"/>
</dbReference>
<dbReference type="InterPro" id="IPR004101">
    <property type="entry name" value="Mur_ligase_C"/>
</dbReference>
<keyword evidence="8 14" id="KW-0067">ATP-binding</keyword>
<dbReference type="InterPro" id="IPR050061">
    <property type="entry name" value="MurCDEF_pg_biosynth"/>
</dbReference>
<dbReference type="Gene3D" id="3.40.1190.10">
    <property type="entry name" value="Mur-like, catalytic domain"/>
    <property type="match status" value="1"/>
</dbReference>
<gene>
    <name evidence="14" type="primary">murC</name>
    <name evidence="18" type="ORF">SOCE26_021800</name>
</gene>
<dbReference type="Gene3D" id="3.90.190.20">
    <property type="entry name" value="Mur ligase, C-terminal domain"/>
    <property type="match status" value="1"/>
</dbReference>
<dbReference type="Proteomes" id="UP000238348">
    <property type="component" value="Chromosome"/>
</dbReference>
<protein>
    <recommendedName>
        <fullName evidence="3 14">UDP-N-acetylmuramate--L-alanine ligase</fullName>
        <ecNumber evidence="3 14">6.3.2.8</ecNumber>
    </recommendedName>
    <alternativeName>
        <fullName evidence="14">UDP-N-acetylmuramoyl-L-alanine synthetase</fullName>
    </alternativeName>
</protein>
<dbReference type="Pfam" id="PF01225">
    <property type="entry name" value="Mur_ligase"/>
    <property type="match status" value="1"/>
</dbReference>
<evidence type="ECO:0000256" key="1">
    <source>
        <dbReference type="ARBA" id="ARBA00004496"/>
    </source>
</evidence>
<keyword evidence="9 14" id="KW-0133">Cell shape</keyword>
<feature type="binding site" evidence="14">
    <location>
        <begin position="113"/>
        <end position="119"/>
    </location>
    <ligand>
        <name>ATP</name>
        <dbReference type="ChEBI" id="CHEBI:30616"/>
    </ligand>
</feature>
<dbReference type="GO" id="GO:0051301">
    <property type="term" value="P:cell division"/>
    <property type="evidence" value="ECO:0007669"/>
    <property type="project" value="UniProtKB-KW"/>
</dbReference>
<evidence type="ECO:0000259" key="17">
    <source>
        <dbReference type="Pfam" id="PF08245"/>
    </source>
</evidence>
<dbReference type="HAMAP" id="MF_00046">
    <property type="entry name" value="MurC"/>
    <property type="match status" value="1"/>
</dbReference>
<evidence type="ECO:0000256" key="2">
    <source>
        <dbReference type="ARBA" id="ARBA00004752"/>
    </source>
</evidence>
<dbReference type="OrthoDB" id="9804126at2"/>
<evidence type="ECO:0000256" key="14">
    <source>
        <dbReference type="HAMAP-Rule" id="MF_00046"/>
    </source>
</evidence>
<dbReference type="Pfam" id="PF02875">
    <property type="entry name" value="Mur_ligase_C"/>
    <property type="match status" value="1"/>
</dbReference>
<dbReference type="UniPathway" id="UPA00219"/>
<comment type="subcellular location">
    <subcellularLocation>
        <location evidence="1 14">Cytoplasm</location>
    </subcellularLocation>
</comment>
<keyword evidence="4 14" id="KW-0963">Cytoplasm</keyword>
<dbReference type="EC" id="6.3.2.8" evidence="3 14"/>
<dbReference type="GO" id="GO:0009252">
    <property type="term" value="P:peptidoglycan biosynthetic process"/>
    <property type="evidence" value="ECO:0007669"/>
    <property type="project" value="UniProtKB-UniRule"/>
</dbReference>
<keyword evidence="10 14" id="KW-0573">Peptidoglycan synthesis</keyword>
<keyword evidence="5 14" id="KW-0436">Ligase</keyword>
<keyword evidence="6 14" id="KW-0132">Cell division</keyword>
<evidence type="ECO:0000259" key="15">
    <source>
        <dbReference type="Pfam" id="PF01225"/>
    </source>
</evidence>
<dbReference type="NCBIfam" id="TIGR01082">
    <property type="entry name" value="murC"/>
    <property type="match status" value="1"/>
</dbReference>
<dbReference type="SUPFAM" id="SSF53623">
    <property type="entry name" value="MurD-like peptide ligases, catalytic domain"/>
    <property type="match status" value="1"/>
</dbReference>
<evidence type="ECO:0000256" key="6">
    <source>
        <dbReference type="ARBA" id="ARBA00022618"/>
    </source>
</evidence>
<dbReference type="EMBL" id="CP012673">
    <property type="protein sequence ID" value="AUX40779.1"/>
    <property type="molecule type" value="Genomic_DNA"/>
</dbReference>
<dbReference type="RefSeq" id="WP_104978530.1">
    <property type="nucleotide sequence ID" value="NZ_CP012673.1"/>
</dbReference>
<evidence type="ECO:0000256" key="7">
    <source>
        <dbReference type="ARBA" id="ARBA00022741"/>
    </source>
</evidence>
<evidence type="ECO:0000256" key="4">
    <source>
        <dbReference type="ARBA" id="ARBA00022490"/>
    </source>
</evidence>
<dbReference type="Gene3D" id="3.40.50.720">
    <property type="entry name" value="NAD(P)-binding Rossmann-like Domain"/>
    <property type="match status" value="1"/>
</dbReference>
<dbReference type="InterPro" id="IPR013221">
    <property type="entry name" value="Mur_ligase_cen"/>
</dbReference>
<dbReference type="GO" id="GO:0071555">
    <property type="term" value="P:cell wall organization"/>
    <property type="evidence" value="ECO:0007669"/>
    <property type="project" value="UniProtKB-KW"/>
</dbReference>
<evidence type="ECO:0000256" key="13">
    <source>
        <dbReference type="ARBA" id="ARBA00047833"/>
    </source>
</evidence>
<evidence type="ECO:0000256" key="12">
    <source>
        <dbReference type="ARBA" id="ARBA00023316"/>
    </source>
</evidence>
<comment type="function">
    <text evidence="14">Cell wall formation.</text>
</comment>
<comment type="pathway">
    <text evidence="2 14">Cell wall biogenesis; peptidoglycan biosynthesis.</text>
</comment>
<keyword evidence="7 14" id="KW-0547">Nucleotide-binding</keyword>
<dbReference type="PANTHER" id="PTHR43445:SF3">
    <property type="entry name" value="UDP-N-ACETYLMURAMATE--L-ALANINE LIGASE"/>
    <property type="match status" value="1"/>
</dbReference>
<comment type="catalytic activity">
    <reaction evidence="13 14">
        <text>UDP-N-acetyl-alpha-D-muramate + L-alanine + ATP = UDP-N-acetyl-alpha-D-muramoyl-L-alanine + ADP + phosphate + H(+)</text>
        <dbReference type="Rhea" id="RHEA:23372"/>
        <dbReference type="ChEBI" id="CHEBI:15378"/>
        <dbReference type="ChEBI" id="CHEBI:30616"/>
        <dbReference type="ChEBI" id="CHEBI:43474"/>
        <dbReference type="ChEBI" id="CHEBI:57972"/>
        <dbReference type="ChEBI" id="CHEBI:70757"/>
        <dbReference type="ChEBI" id="CHEBI:83898"/>
        <dbReference type="ChEBI" id="CHEBI:456216"/>
        <dbReference type="EC" id="6.3.2.8"/>
    </reaction>
</comment>
<feature type="domain" description="Mur ligase C-terminal" evidence="16">
    <location>
        <begin position="312"/>
        <end position="445"/>
    </location>
</feature>
<proteinExistence type="inferred from homology"/>
<comment type="similarity">
    <text evidence="14">Belongs to the MurCDEF family.</text>
</comment>
<dbReference type="InterPro" id="IPR036565">
    <property type="entry name" value="Mur-like_cat_sf"/>
</dbReference>
<reference evidence="18 19" key="1">
    <citation type="submission" date="2015-09" db="EMBL/GenBank/DDBJ databases">
        <title>Sorangium comparison.</title>
        <authorList>
            <person name="Zaburannyi N."/>
            <person name="Bunk B."/>
            <person name="Overmann J."/>
            <person name="Mueller R."/>
        </authorList>
    </citation>
    <scope>NUCLEOTIDE SEQUENCE [LARGE SCALE GENOMIC DNA]</scope>
    <source>
        <strain evidence="18 19">So ce26</strain>
    </source>
</reference>
<evidence type="ECO:0000256" key="8">
    <source>
        <dbReference type="ARBA" id="ARBA00022840"/>
    </source>
</evidence>
<dbReference type="SUPFAM" id="SSF51984">
    <property type="entry name" value="MurCD N-terminal domain"/>
    <property type="match status" value="1"/>
</dbReference>
<dbReference type="GO" id="GO:0005737">
    <property type="term" value="C:cytoplasm"/>
    <property type="evidence" value="ECO:0007669"/>
    <property type="project" value="UniProtKB-SubCell"/>
</dbReference>
<dbReference type="SUPFAM" id="SSF53244">
    <property type="entry name" value="MurD-like peptide ligases, peptide-binding domain"/>
    <property type="match status" value="1"/>
</dbReference>
<accession>A0A2L0ENA6</accession>
<dbReference type="PANTHER" id="PTHR43445">
    <property type="entry name" value="UDP-N-ACETYLMURAMATE--L-ALANINE LIGASE-RELATED"/>
    <property type="match status" value="1"/>
</dbReference>
<organism evidence="18 19">
    <name type="scientific">Sorangium cellulosum</name>
    <name type="common">Polyangium cellulosum</name>
    <dbReference type="NCBI Taxonomy" id="56"/>
    <lineage>
        <taxon>Bacteria</taxon>
        <taxon>Pseudomonadati</taxon>
        <taxon>Myxococcota</taxon>
        <taxon>Polyangia</taxon>
        <taxon>Polyangiales</taxon>
        <taxon>Polyangiaceae</taxon>
        <taxon>Sorangium</taxon>
    </lineage>
</organism>
<dbReference type="AlphaFoldDB" id="A0A2L0ENA6"/>
<feature type="domain" description="Mur ligase central" evidence="17">
    <location>
        <begin position="111"/>
        <end position="290"/>
    </location>
</feature>
<keyword evidence="11 14" id="KW-0131">Cell cycle</keyword>
<feature type="domain" description="Mur ligase N-terminal catalytic" evidence="15">
    <location>
        <begin position="8"/>
        <end position="107"/>
    </location>
</feature>
<evidence type="ECO:0000313" key="19">
    <source>
        <dbReference type="Proteomes" id="UP000238348"/>
    </source>
</evidence>
<name>A0A2L0ENA6_SORCE</name>
<evidence type="ECO:0000256" key="9">
    <source>
        <dbReference type="ARBA" id="ARBA00022960"/>
    </source>
</evidence>
<sequence length="470" mass="50563">MFRGRVRHVHFVGIGGVGMSGLAEILRSLEFEVSGSDLKESSTTRRLTSLGVRIDIGHRAENVCGVDVVVYSSAIRPDNPELTEARALGIPAIGRAEMLAELMRVKYGVAIAGSHGKTTTTSLVATVLRAAGLDPTVVVGGKMAALGTNARLGAGDLLVAEADESDGSFLRLTPTIAVVTNIDPEHLDHYGTHERIKDAFVEFAARVPFYGLAVLCLDHPHVQDLLPRIPRRHVTYGVSPQSDYSARGIQFRGLETSFNAYRRGEPLGGFTVKMPGAHNVLNCLATIAVADELEVPLDVTKQALATFGGVARRFTIVGSIGGITLVDDYGHHPAEIRATVDAARRAFPGEDHRIVVAFQPHRHTRTRDLFDEFTRAFNLADVLLVTDIYAAGEPPIPGVTAERLVQSIREHGHHDARFVADKADLAEALEQIVRPGDVVIALGAGDVNACVRDLKARLEAKAQRAQEGSS</sequence>
<dbReference type="InterPro" id="IPR000713">
    <property type="entry name" value="Mur_ligase_N"/>
</dbReference>
<evidence type="ECO:0000256" key="11">
    <source>
        <dbReference type="ARBA" id="ARBA00023306"/>
    </source>
</evidence>
<keyword evidence="12 14" id="KW-0961">Cell wall biogenesis/degradation</keyword>
<dbReference type="Pfam" id="PF08245">
    <property type="entry name" value="Mur_ligase_M"/>
    <property type="match status" value="1"/>
</dbReference>
<dbReference type="GO" id="GO:0008763">
    <property type="term" value="F:UDP-N-acetylmuramate-L-alanine ligase activity"/>
    <property type="evidence" value="ECO:0007669"/>
    <property type="project" value="UniProtKB-UniRule"/>
</dbReference>
<evidence type="ECO:0000256" key="5">
    <source>
        <dbReference type="ARBA" id="ARBA00022598"/>
    </source>
</evidence>
<dbReference type="GO" id="GO:0005524">
    <property type="term" value="F:ATP binding"/>
    <property type="evidence" value="ECO:0007669"/>
    <property type="project" value="UniProtKB-UniRule"/>
</dbReference>
<evidence type="ECO:0000259" key="16">
    <source>
        <dbReference type="Pfam" id="PF02875"/>
    </source>
</evidence>
<dbReference type="InterPro" id="IPR036615">
    <property type="entry name" value="Mur_ligase_C_dom_sf"/>
</dbReference>
<evidence type="ECO:0000256" key="10">
    <source>
        <dbReference type="ARBA" id="ARBA00022984"/>
    </source>
</evidence>
<evidence type="ECO:0000313" key="18">
    <source>
        <dbReference type="EMBL" id="AUX40779.1"/>
    </source>
</evidence>